<protein>
    <submittedName>
        <fullName evidence="9">Peroxiredoxin-5, mitochondrial</fullName>
    </submittedName>
</protein>
<keyword evidence="5 7" id="KW-0676">Redox-active center</keyword>
<dbReference type="InterPro" id="IPR037944">
    <property type="entry name" value="PRX5-like"/>
</dbReference>
<keyword evidence="2 7" id="KW-0575">Peroxidase</keyword>
<dbReference type="GO" id="GO:0045454">
    <property type="term" value="P:cell redox homeostasis"/>
    <property type="evidence" value="ECO:0007669"/>
    <property type="project" value="TreeGrafter"/>
</dbReference>
<dbReference type="PANTHER" id="PTHR10430">
    <property type="entry name" value="PEROXIREDOXIN"/>
    <property type="match status" value="1"/>
</dbReference>
<name>A0A367XSX2_9ASCO</name>
<dbReference type="PANTHER" id="PTHR10430:SF39">
    <property type="entry name" value="PEROXISOMAL MEMBRANE ASSOCIATED PROTEIN 20"/>
    <property type="match status" value="1"/>
</dbReference>
<dbReference type="InterPro" id="IPR036249">
    <property type="entry name" value="Thioredoxin-like_sf"/>
</dbReference>
<dbReference type="SUPFAM" id="SSF52833">
    <property type="entry name" value="Thioredoxin-like"/>
    <property type="match status" value="1"/>
</dbReference>
<keyword evidence="11" id="KW-1185">Reference proteome</keyword>
<evidence type="ECO:0000256" key="2">
    <source>
        <dbReference type="ARBA" id="ARBA00022559"/>
    </source>
</evidence>
<dbReference type="Pfam" id="PF08534">
    <property type="entry name" value="Redoxin"/>
    <property type="match status" value="1"/>
</dbReference>
<dbReference type="GO" id="GO:0008379">
    <property type="term" value="F:thioredoxin peroxidase activity"/>
    <property type="evidence" value="ECO:0007669"/>
    <property type="project" value="InterPro"/>
</dbReference>
<comment type="function">
    <text evidence="7">Thiol-specific peroxidase that catalyzes the reduction of hydrogen peroxide and organic hydroperoxides to water and alcohols, respectively. Plays a role in cell protection against oxidative stress by detoxifying peroxides.</text>
</comment>
<dbReference type="CDD" id="cd03013">
    <property type="entry name" value="PRX5_like"/>
    <property type="match status" value="1"/>
</dbReference>
<evidence type="ECO:0000256" key="7">
    <source>
        <dbReference type="RuleBase" id="RU366011"/>
    </source>
</evidence>
<keyword evidence="3 7" id="KW-0049">Antioxidant</keyword>
<keyword evidence="4 7" id="KW-0560">Oxidoreductase</keyword>
<dbReference type="EMBL" id="QLNQ01000029">
    <property type="protein sequence ID" value="RCK56469.1"/>
    <property type="molecule type" value="Genomic_DNA"/>
</dbReference>
<dbReference type="AlphaFoldDB" id="A0A367XSX2"/>
<feature type="active site" description="Cysteine sulfenic acid (-SOH) intermediate" evidence="6">
    <location>
        <position position="70"/>
    </location>
</feature>
<dbReference type="GO" id="GO:0005739">
    <property type="term" value="C:mitochondrion"/>
    <property type="evidence" value="ECO:0007669"/>
    <property type="project" value="TreeGrafter"/>
</dbReference>
<dbReference type="OrthoDB" id="1882547at2759"/>
<evidence type="ECO:0000256" key="1">
    <source>
        <dbReference type="ARBA" id="ARBA00010505"/>
    </source>
</evidence>
<reference evidence="9 11" key="1">
    <citation type="submission" date="2018-06" db="EMBL/GenBank/DDBJ databases">
        <title>Whole genome sequencing of Candida tropicalis (genome annotated by CSBL at Korea University).</title>
        <authorList>
            <person name="Ahn J."/>
        </authorList>
    </citation>
    <scope>NUCLEOTIDE SEQUENCE [LARGE SCALE GENOMIC DNA]</scope>
    <source>
        <strain evidence="9 11">ATCC 20962</strain>
    </source>
</reference>
<comment type="caution">
    <text evidence="9">The sequence shown here is derived from an EMBL/GenBank/DDBJ whole genome shotgun (WGS) entry which is preliminary data.</text>
</comment>
<evidence type="ECO:0000313" key="10">
    <source>
        <dbReference type="EMBL" id="RCK56469.1"/>
    </source>
</evidence>
<dbReference type="STRING" id="5486.A0A367XSX2"/>
<evidence type="ECO:0000313" key="11">
    <source>
        <dbReference type="Proteomes" id="UP000253472"/>
    </source>
</evidence>
<organism evidence="9 11">
    <name type="scientific">Candida viswanathii</name>
    <dbReference type="NCBI Taxonomy" id="5486"/>
    <lineage>
        <taxon>Eukaryota</taxon>
        <taxon>Fungi</taxon>
        <taxon>Dikarya</taxon>
        <taxon>Ascomycota</taxon>
        <taxon>Saccharomycotina</taxon>
        <taxon>Pichiomycetes</taxon>
        <taxon>Debaryomycetaceae</taxon>
        <taxon>Candida/Lodderomyces clade</taxon>
        <taxon>Candida</taxon>
    </lineage>
</organism>
<dbReference type="InterPro" id="IPR013766">
    <property type="entry name" value="Thioredoxin_domain"/>
</dbReference>
<evidence type="ECO:0000256" key="6">
    <source>
        <dbReference type="PIRSR" id="PIRSR637944-1"/>
    </source>
</evidence>
<comment type="similarity">
    <text evidence="1 7">Belongs to the peroxiredoxin family. Prx5 subfamily.</text>
</comment>
<dbReference type="GO" id="GO:0034599">
    <property type="term" value="P:cellular response to oxidative stress"/>
    <property type="evidence" value="ECO:0007669"/>
    <property type="project" value="InterPro"/>
</dbReference>
<accession>A0A367XSX2</accession>
<dbReference type="Proteomes" id="UP000253472">
    <property type="component" value="Unassembled WGS sequence"/>
</dbReference>
<evidence type="ECO:0000259" key="8">
    <source>
        <dbReference type="PROSITE" id="PS51352"/>
    </source>
</evidence>
<dbReference type="GO" id="GO:0005829">
    <property type="term" value="C:cytosol"/>
    <property type="evidence" value="ECO:0007669"/>
    <property type="project" value="TreeGrafter"/>
</dbReference>
<dbReference type="EMBL" id="QLNQ01000029">
    <property type="protein sequence ID" value="RCK55901.1"/>
    <property type="molecule type" value="Genomic_DNA"/>
</dbReference>
<evidence type="ECO:0000256" key="3">
    <source>
        <dbReference type="ARBA" id="ARBA00022862"/>
    </source>
</evidence>
<proteinExistence type="inferred from homology"/>
<dbReference type="GO" id="GO:0005777">
    <property type="term" value="C:peroxisome"/>
    <property type="evidence" value="ECO:0007669"/>
    <property type="project" value="TreeGrafter"/>
</dbReference>
<evidence type="ECO:0000313" key="9">
    <source>
        <dbReference type="EMBL" id="RCK55901.1"/>
    </source>
</evidence>
<sequence length="185" mass="20067">MFSLARSIPRAPLTHSVLRNSWRSYVAVGDKIPSTTVYEGSPGNEVDLAEETASGKSVIIGVPGAFSPGCSKSHVPGYIKNVRAFNDKGYQKFFVVAVNDAFVTKAWGDQLLESIAGAQIRFIADPAGSFTKELDLLFDASKFFGNERSKRYALIVEDGEIKKTFVEPDNTSVEVSAAPKVLEEA</sequence>
<dbReference type="FunFam" id="3.40.30.10:FF:000159">
    <property type="entry name" value="Peroxiredoxin"/>
    <property type="match status" value="1"/>
</dbReference>
<gene>
    <name evidence="9" type="primary">PRDX5_0</name>
    <name evidence="10" type="synonym">PRDX5_1</name>
    <name evidence="9" type="ORF">Cantr_05127</name>
    <name evidence="10" type="ORF">Cantr_05138</name>
</gene>
<dbReference type="PROSITE" id="PS51352">
    <property type="entry name" value="THIOREDOXIN_2"/>
    <property type="match status" value="1"/>
</dbReference>
<evidence type="ECO:0000256" key="5">
    <source>
        <dbReference type="ARBA" id="ARBA00023284"/>
    </source>
</evidence>
<evidence type="ECO:0000256" key="4">
    <source>
        <dbReference type="ARBA" id="ARBA00023002"/>
    </source>
</evidence>
<feature type="domain" description="Thioredoxin" evidence="8">
    <location>
        <begin position="26"/>
        <end position="185"/>
    </location>
</feature>
<dbReference type="Gene3D" id="3.40.30.10">
    <property type="entry name" value="Glutaredoxin"/>
    <property type="match status" value="1"/>
</dbReference>
<dbReference type="InterPro" id="IPR013740">
    <property type="entry name" value="Redoxin"/>
</dbReference>
<dbReference type="GO" id="GO:0042744">
    <property type="term" value="P:hydrogen peroxide catabolic process"/>
    <property type="evidence" value="ECO:0007669"/>
    <property type="project" value="TreeGrafter"/>
</dbReference>